<gene>
    <name evidence="3" type="ORF">H072_6582</name>
</gene>
<sequence length="468" mass="52792">MPNFSQSPCSRMQESPRGSIYPTTDSRLPYSLQPIEEEPFRYIFKPQDTWPQEHGRADPSPPRKDSDLVKSGTSPEEIKKRFRHTVCRDCPNCHGLLNINYGLVFTIFFVILYLSAHHLNVFYKELLHESRTPDRTDIYSLSLSSHELEKRAVSSRASIILPAYFGPEDTASWSKVFAQISKYQDVIEFIVVINPSNGPGSKEEIARYSSTIQRLSKYRNINIIGYIHQSWGARDITTDIDTWLSYFPNQLDGFFLDEMPSVDSGSNLNTVSNNNGYVKKKAKGNFRQNKQGIAVQNPGTEVDKDFYSLPYNADVTIVLENTVNYLPVWANSNRASLNTDKMELGLILLDVSDGALDTTVKSMLKYAKYVFATNLGATNAYESIASDWDQFVSYVSQYSGMSTKGSKTTTTKAMATSGRRVNTKTTSARVGNTRSKGRSTQVRVSRTTNRRFPTPTNRKANKIITTKL</sequence>
<dbReference type="PANTHER" id="PTHR35040:SF7">
    <property type="entry name" value="FIBRONECTIN TYPE-III DOMAIN-CONTAINING PROTEIN-RELATED"/>
    <property type="match status" value="1"/>
</dbReference>
<evidence type="ECO:0000313" key="4">
    <source>
        <dbReference type="Proteomes" id="UP000015100"/>
    </source>
</evidence>
<dbReference type="Pfam" id="PF12138">
    <property type="entry name" value="Spherulin4"/>
    <property type="match status" value="1"/>
</dbReference>
<dbReference type="AlphaFoldDB" id="S8AER3"/>
<evidence type="ECO:0000313" key="3">
    <source>
        <dbReference type="EMBL" id="EPS39641.1"/>
    </source>
</evidence>
<evidence type="ECO:0008006" key="5">
    <source>
        <dbReference type="Google" id="ProtNLM"/>
    </source>
</evidence>
<feature type="region of interest" description="Disordered" evidence="1">
    <location>
        <begin position="51"/>
        <end position="75"/>
    </location>
</feature>
<dbReference type="Proteomes" id="UP000015100">
    <property type="component" value="Unassembled WGS sequence"/>
</dbReference>
<dbReference type="OrthoDB" id="5342184at2759"/>
<protein>
    <recommendedName>
        <fullName evidence="5">Spherulin 4-like cell surface protein</fullName>
    </recommendedName>
</protein>
<evidence type="ECO:0000256" key="2">
    <source>
        <dbReference type="SAM" id="Phobius"/>
    </source>
</evidence>
<feature type="transmembrane region" description="Helical" evidence="2">
    <location>
        <begin position="95"/>
        <end position="114"/>
    </location>
</feature>
<keyword evidence="2" id="KW-1133">Transmembrane helix</keyword>
<accession>S8AER3</accession>
<dbReference type="HOGENOM" id="CLU_615337_0_0_1"/>
<comment type="caution">
    <text evidence="3">The sequence shown here is derived from an EMBL/GenBank/DDBJ whole genome shotgun (WGS) entry which is preliminary data.</text>
</comment>
<dbReference type="EMBL" id="AQGS01000464">
    <property type="protein sequence ID" value="EPS39641.1"/>
    <property type="molecule type" value="Genomic_DNA"/>
</dbReference>
<dbReference type="PANTHER" id="PTHR35040">
    <property type="match status" value="1"/>
</dbReference>
<dbReference type="eggNOG" id="ENOG502S3WN">
    <property type="taxonomic scope" value="Eukaryota"/>
</dbReference>
<keyword evidence="4" id="KW-1185">Reference proteome</keyword>
<organism evidence="3 4">
    <name type="scientific">Dactylellina haptotyla (strain CBS 200.50)</name>
    <name type="common">Nematode-trapping fungus</name>
    <name type="synonym">Monacrosporium haptotylum</name>
    <dbReference type="NCBI Taxonomy" id="1284197"/>
    <lineage>
        <taxon>Eukaryota</taxon>
        <taxon>Fungi</taxon>
        <taxon>Dikarya</taxon>
        <taxon>Ascomycota</taxon>
        <taxon>Pezizomycotina</taxon>
        <taxon>Orbiliomycetes</taxon>
        <taxon>Orbiliales</taxon>
        <taxon>Orbiliaceae</taxon>
        <taxon>Dactylellina</taxon>
    </lineage>
</organism>
<feature type="compositionally biased region" description="Polar residues" evidence="1">
    <location>
        <begin position="1"/>
        <end position="13"/>
    </location>
</feature>
<reference evidence="3 4" key="1">
    <citation type="journal article" date="2013" name="PLoS Genet.">
        <title>Genomic mechanisms accounting for the adaptation to parasitism in nematode-trapping fungi.</title>
        <authorList>
            <person name="Meerupati T."/>
            <person name="Andersson K.M."/>
            <person name="Friman E."/>
            <person name="Kumar D."/>
            <person name="Tunlid A."/>
            <person name="Ahren D."/>
        </authorList>
    </citation>
    <scope>NUCLEOTIDE SEQUENCE [LARGE SCALE GENOMIC DNA]</scope>
    <source>
        <strain evidence="3 4">CBS 200.50</strain>
    </source>
</reference>
<feature type="region of interest" description="Disordered" evidence="1">
    <location>
        <begin position="1"/>
        <end position="28"/>
    </location>
</feature>
<keyword evidence="2" id="KW-0472">Membrane</keyword>
<proteinExistence type="predicted"/>
<feature type="compositionally biased region" description="Basic and acidic residues" evidence="1">
    <location>
        <begin position="51"/>
        <end position="68"/>
    </location>
</feature>
<keyword evidence="2" id="KW-0812">Transmembrane</keyword>
<name>S8AER3_DACHA</name>
<evidence type="ECO:0000256" key="1">
    <source>
        <dbReference type="SAM" id="MobiDB-lite"/>
    </source>
</evidence>
<dbReference type="InterPro" id="IPR021986">
    <property type="entry name" value="Spherulin4"/>
</dbReference>
<dbReference type="OMA" id="FFLDEMP"/>
<reference evidence="4" key="2">
    <citation type="submission" date="2013-04" db="EMBL/GenBank/DDBJ databases">
        <title>Genomic mechanisms accounting for the adaptation to parasitism in nematode-trapping fungi.</title>
        <authorList>
            <person name="Ahren D.G."/>
        </authorList>
    </citation>
    <scope>NUCLEOTIDE SEQUENCE [LARGE SCALE GENOMIC DNA]</scope>
    <source>
        <strain evidence="4">CBS 200.50</strain>
    </source>
</reference>